<dbReference type="RefSeq" id="WP_092434137.1">
    <property type="nucleotide sequence ID" value="NZ_FOXM01000017.1"/>
</dbReference>
<dbReference type="Proteomes" id="UP000243084">
    <property type="component" value="Unassembled WGS sequence"/>
</dbReference>
<sequence length="144" mass="15819">MIHPARILTIGIDRPLRQVADFLAEPHNFPRWASGLASGLTPRADSALGAADGSEWLAATPQGPLLIRFSPANTYGVADHWVQLDDGRVIYVPLRVVANGDGCEVSLTLFRQPDMDEARFAADGDWVMRDLQALRRLLESDKQA</sequence>
<keyword evidence="2" id="KW-1185">Reference proteome</keyword>
<reference evidence="2" key="1">
    <citation type="submission" date="2016-10" db="EMBL/GenBank/DDBJ databases">
        <authorList>
            <person name="Varghese N."/>
            <person name="Submissions S."/>
        </authorList>
    </citation>
    <scope>NUCLEOTIDE SEQUENCE [LARGE SCALE GENOMIC DNA]</scope>
    <source>
        <strain evidence="2">JCM 18195</strain>
    </source>
</reference>
<name>A0A1I5XSQ1_9GAMM</name>
<organism evidence="1 2">
    <name type="scientific">Geopseudomonas sagittaria</name>
    <dbReference type="NCBI Taxonomy" id="1135990"/>
    <lineage>
        <taxon>Bacteria</taxon>
        <taxon>Pseudomonadati</taxon>
        <taxon>Pseudomonadota</taxon>
        <taxon>Gammaproteobacteria</taxon>
        <taxon>Pseudomonadales</taxon>
        <taxon>Pseudomonadaceae</taxon>
        <taxon>Geopseudomonas</taxon>
    </lineage>
</organism>
<protein>
    <recommendedName>
        <fullName evidence="3">Polyketide cyclase / dehydrase and lipid transport</fullName>
    </recommendedName>
</protein>
<gene>
    <name evidence="1" type="ORF">SAMN05216229_11784</name>
</gene>
<dbReference type="AlphaFoldDB" id="A0A1I5XSQ1"/>
<dbReference type="Gene3D" id="3.30.530.20">
    <property type="match status" value="1"/>
</dbReference>
<dbReference type="InterPro" id="IPR023393">
    <property type="entry name" value="START-like_dom_sf"/>
</dbReference>
<accession>A0A1I5XSQ1</accession>
<evidence type="ECO:0008006" key="3">
    <source>
        <dbReference type="Google" id="ProtNLM"/>
    </source>
</evidence>
<dbReference type="EMBL" id="FOXM01000017">
    <property type="protein sequence ID" value="SFQ34973.1"/>
    <property type="molecule type" value="Genomic_DNA"/>
</dbReference>
<dbReference type="SUPFAM" id="SSF55961">
    <property type="entry name" value="Bet v1-like"/>
    <property type="match status" value="1"/>
</dbReference>
<proteinExistence type="predicted"/>
<evidence type="ECO:0000313" key="2">
    <source>
        <dbReference type="Proteomes" id="UP000243084"/>
    </source>
</evidence>
<dbReference type="OrthoDB" id="880456at2"/>
<evidence type="ECO:0000313" key="1">
    <source>
        <dbReference type="EMBL" id="SFQ34973.1"/>
    </source>
</evidence>